<accession>A0ABV6P8W0</accession>
<comment type="caution">
    <text evidence="1">The sequence shown here is derived from an EMBL/GenBank/DDBJ whole genome shotgun (WGS) entry which is preliminary data.</text>
</comment>
<protein>
    <submittedName>
        <fullName evidence="1">Uncharacterized protein</fullName>
    </submittedName>
</protein>
<gene>
    <name evidence="1" type="ORF">ACFFFR_04005</name>
</gene>
<name>A0ABV6P8W0_9MICC</name>
<evidence type="ECO:0000313" key="2">
    <source>
        <dbReference type="Proteomes" id="UP001589862"/>
    </source>
</evidence>
<proteinExistence type="predicted"/>
<organism evidence="1 2">
    <name type="scientific">Micrococcoides hystricis</name>
    <dbReference type="NCBI Taxonomy" id="1572761"/>
    <lineage>
        <taxon>Bacteria</taxon>
        <taxon>Bacillati</taxon>
        <taxon>Actinomycetota</taxon>
        <taxon>Actinomycetes</taxon>
        <taxon>Micrococcales</taxon>
        <taxon>Micrococcaceae</taxon>
        <taxon>Micrococcoides</taxon>
    </lineage>
</organism>
<dbReference type="RefSeq" id="WP_377458243.1">
    <property type="nucleotide sequence ID" value="NZ_JBHLUB010000018.1"/>
</dbReference>
<keyword evidence="2" id="KW-1185">Reference proteome</keyword>
<dbReference type="Proteomes" id="UP001589862">
    <property type="component" value="Unassembled WGS sequence"/>
</dbReference>
<evidence type="ECO:0000313" key="1">
    <source>
        <dbReference type="EMBL" id="MFC0581554.1"/>
    </source>
</evidence>
<reference evidence="1 2" key="1">
    <citation type="submission" date="2024-09" db="EMBL/GenBank/DDBJ databases">
        <authorList>
            <person name="Sun Q."/>
            <person name="Mori K."/>
        </authorList>
    </citation>
    <scope>NUCLEOTIDE SEQUENCE [LARGE SCALE GENOMIC DNA]</scope>
    <source>
        <strain evidence="1 2">NCAIM B.02604</strain>
    </source>
</reference>
<dbReference type="EMBL" id="JBHLUB010000018">
    <property type="protein sequence ID" value="MFC0581554.1"/>
    <property type="molecule type" value="Genomic_DNA"/>
</dbReference>
<sequence length="66" mass="6718">MVAEVVESTGAVACFGFGDCAVALGENEPETAGVGPDMREVGFGNNKMAEIPRAIAKVSSTKTIGE</sequence>